<keyword evidence="1 3" id="KW-0479">Metal-binding</keyword>
<sequence>MHLLCTICSDLLNQTENIIVIKCGHLFHYHCIKQWISRSKSCPQCRINVTERCIFRLYPTISNDVTVEDVTTLQSRLDDLQLQLRQEKTKCKEKDNQIKEFILNMKKIEDSLQSSEKKLVEKTSAVIALKDQLKYVQIQNKEVHKLKSENEALNKYVKTSTELNKVLNACYDEVEKMIQDYDDIRTLATFATALKRALCDSEKKKNHYRDQGHLLKQKLASEKARVETLQSNLDHMMSLNVTLTSHDVPKLSKFESRAEPEIADSFKREVVAPVPLVNSIEKSDSPYLSLKQSSLPLTALQRRPNQQLLDKNLKPSEFALFNSIKTTCQNFKEQEKESIFHKKEKPDVNLLKENVTDMNTSYDGLGGHSKLDIFPKPSTSNMTRIPKLSAKHKLKRPNSQDISELPINKYFKKI</sequence>
<evidence type="ECO:0000256" key="1">
    <source>
        <dbReference type="ARBA" id="ARBA00022771"/>
    </source>
</evidence>
<keyword evidence="4" id="KW-0175">Coiled coil</keyword>
<protein>
    <recommendedName>
        <fullName evidence="5">RING-type domain-containing protein</fullName>
    </recommendedName>
</protein>
<dbReference type="GO" id="GO:0005634">
    <property type="term" value="C:nucleus"/>
    <property type="evidence" value="ECO:0007669"/>
    <property type="project" value="TreeGrafter"/>
</dbReference>
<dbReference type="Gene3D" id="3.30.40.10">
    <property type="entry name" value="Zinc/RING finger domain, C3HC4 (zinc finger)"/>
    <property type="match status" value="1"/>
</dbReference>
<feature type="coiled-coil region" evidence="4">
    <location>
        <begin position="70"/>
        <end position="118"/>
    </location>
</feature>
<gene>
    <name evidence="6" type="ORF">PIBRA_LOCUS10966</name>
</gene>
<dbReference type="PROSITE" id="PS50089">
    <property type="entry name" value="ZF_RING_2"/>
    <property type="match status" value="1"/>
</dbReference>
<evidence type="ECO:0000256" key="2">
    <source>
        <dbReference type="ARBA" id="ARBA00022833"/>
    </source>
</evidence>
<dbReference type="AlphaFoldDB" id="A0A9P0TPN6"/>
<dbReference type="PANTHER" id="PTHR46569">
    <property type="entry name" value="E3 UBIQUITIN-PROTEIN LIGASE TRAIP"/>
    <property type="match status" value="1"/>
</dbReference>
<keyword evidence="7" id="KW-1185">Reference proteome</keyword>
<evidence type="ECO:0000259" key="5">
    <source>
        <dbReference type="PROSITE" id="PS50089"/>
    </source>
</evidence>
<dbReference type="SUPFAM" id="SSF57850">
    <property type="entry name" value="RING/U-box"/>
    <property type="match status" value="1"/>
</dbReference>
<dbReference type="GO" id="GO:0031297">
    <property type="term" value="P:replication fork processing"/>
    <property type="evidence" value="ECO:0007669"/>
    <property type="project" value="TreeGrafter"/>
</dbReference>
<dbReference type="GO" id="GO:0008270">
    <property type="term" value="F:zinc ion binding"/>
    <property type="evidence" value="ECO:0007669"/>
    <property type="project" value="UniProtKB-KW"/>
</dbReference>
<accession>A0A9P0TPN6</accession>
<proteinExistence type="predicted"/>
<evidence type="ECO:0000256" key="4">
    <source>
        <dbReference type="SAM" id="Coils"/>
    </source>
</evidence>
<dbReference type="GO" id="GO:0090734">
    <property type="term" value="C:site of DNA damage"/>
    <property type="evidence" value="ECO:0007669"/>
    <property type="project" value="TreeGrafter"/>
</dbReference>
<dbReference type="SMART" id="SM00184">
    <property type="entry name" value="RING"/>
    <property type="match status" value="1"/>
</dbReference>
<feature type="domain" description="RING-type" evidence="5">
    <location>
        <begin position="5"/>
        <end position="46"/>
    </location>
</feature>
<dbReference type="GO" id="GO:0061630">
    <property type="term" value="F:ubiquitin protein ligase activity"/>
    <property type="evidence" value="ECO:0007669"/>
    <property type="project" value="TreeGrafter"/>
</dbReference>
<dbReference type="InterPro" id="IPR052639">
    <property type="entry name" value="TRAIP_ubiq-protein_ligase"/>
</dbReference>
<dbReference type="GO" id="GO:0016567">
    <property type="term" value="P:protein ubiquitination"/>
    <property type="evidence" value="ECO:0007669"/>
    <property type="project" value="TreeGrafter"/>
</dbReference>
<dbReference type="InterPro" id="IPR001841">
    <property type="entry name" value="Znf_RING"/>
</dbReference>
<dbReference type="Proteomes" id="UP001152562">
    <property type="component" value="Unassembled WGS sequence"/>
</dbReference>
<dbReference type="Pfam" id="PF13639">
    <property type="entry name" value="zf-RING_2"/>
    <property type="match status" value="1"/>
</dbReference>
<reference evidence="6" key="1">
    <citation type="submission" date="2022-05" db="EMBL/GenBank/DDBJ databases">
        <authorList>
            <person name="Okamura Y."/>
        </authorList>
    </citation>
    <scope>NUCLEOTIDE SEQUENCE</scope>
</reference>
<dbReference type="EMBL" id="CALOZG010000042">
    <property type="protein sequence ID" value="CAH4034822.1"/>
    <property type="molecule type" value="Genomic_DNA"/>
</dbReference>
<evidence type="ECO:0000313" key="6">
    <source>
        <dbReference type="EMBL" id="CAH4034822.1"/>
    </source>
</evidence>
<keyword evidence="2" id="KW-0862">Zinc</keyword>
<keyword evidence="1 3" id="KW-0863">Zinc-finger</keyword>
<name>A0A9P0TPN6_PIEBR</name>
<evidence type="ECO:0000256" key="3">
    <source>
        <dbReference type="PROSITE-ProRule" id="PRU00175"/>
    </source>
</evidence>
<dbReference type="InterPro" id="IPR013083">
    <property type="entry name" value="Znf_RING/FYVE/PHD"/>
</dbReference>
<comment type="caution">
    <text evidence="6">The sequence shown here is derived from an EMBL/GenBank/DDBJ whole genome shotgun (WGS) entry which is preliminary data.</text>
</comment>
<evidence type="ECO:0000313" key="7">
    <source>
        <dbReference type="Proteomes" id="UP001152562"/>
    </source>
</evidence>
<dbReference type="PANTHER" id="PTHR46569:SF1">
    <property type="entry name" value="E3 UBIQUITIN-PROTEIN LIGASE RFWD3-RELATED"/>
    <property type="match status" value="1"/>
</dbReference>
<organism evidence="6 7">
    <name type="scientific">Pieris brassicae</name>
    <name type="common">White butterfly</name>
    <name type="synonym">Large white butterfly</name>
    <dbReference type="NCBI Taxonomy" id="7116"/>
    <lineage>
        <taxon>Eukaryota</taxon>
        <taxon>Metazoa</taxon>
        <taxon>Ecdysozoa</taxon>
        <taxon>Arthropoda</taxon>
        <taxon>Hexapoda</taxon>
        <taxon>Insecta</taxon>
        <taxon>Pterygota</taxon>
        <taxon>Neoptera</taxon>
        <taxon>Endopterygota</taxon>
        <taxon>Lepidoptera</taxon>
        <taxon>Glossata</taxon>
        <taxon>Ditrysia</taxon>
        <taxon>Papilionoidea</taxon>
        <taxon>Pieridae</taxon>
        <taxon>Pierinae</taxon>
        <taxon>Pieris</taxon>
    </lineage>
</organism>